<dbReference type="EMBL" id="ML993603">
    <property type="protein sequence ID" value="KAF2164527.1"/>
    <property type="molecule type" value="Genomic_DNA"/>
</dbReference>
<dbReference type="PANTHER" id="PTHR37542">
    <property type="entry name" value="HELO DOMAIN-CONTAINING PROTEIN-RELATED"/>
    <property type="match status" value="1"/>
</dbReference>
<feature type="domain" description="Prion-inhibition and propagation HeLo" evidence="1">
    <location>
        <begin position="8"/>
        <end position="236"/>
    </location>
</feature>
<evidence type="ECO:0000313" key="3">
    <source>
        <dbReference type="Proteomes" id="UP000799537"/>
    </source>
</evidence>
<dbReference type="Pfam" id="PF14479">
    <property type="entry name" value="HeLo"/>
    <property type="match status" value="1"/>
</dbReference>
<gene>
    <name evidence="2" type="ORF">M409DRAFT_67692</name>
</gene>
<evidence type="ECO:0000313" key="2">
    <source>
        <dbReference type="EMBL" id="KAF2164527.1"/>
    </source>
</evidence>
<reference evidence="2" key="1">
    <citation type="journal article" date="2020" name="Stud. Mycol.">
        <title>101 Dothideomycetes genomes: a test case for predicting lifestyles and emergence of pathogens.</title>
        <authorList>
            <person name="Haridas S."/>
            <person name="Albert R."/>
            <person name="Binder M."/>
            <person name="Bloem J."/>
            <person name="Labutti K."/>
            <person name="Salamov A."/>
            <person name="Andreopoulos B."/>
            <person name="Baker S."/>
            <person name="Barry K."/>
            <person name="Bills G."/>
            <person name="Bluhm B."/>
            <person name="Cannon C."/>
            <person name="Castanera R."/>
            <person name="Culley D."/>
            <person name="Daum C."/>
            <person name="Ezra D."/>
            <person name="Gonzalez J."/>
            <person name="Henrissat B."/>
            <person name="Kuo A."/>
            <person name="Liang C."/>
            <person name="Lipzen A."/>
            <person name="Lutzoni F."/>
            <person name="Magnuson J."/>
            <person name="Mondo S."/>
            <person name="Nolan M."/>
            <person name="Ohm R."/>
            <person name="Pangilinan J."/>
            <person name="Park H.-J."/>
            <person name="Ramirez L."/>
            <person name="Alfaro M."/>
            <person name="Sun H."/>
            <person name="Tritt A."/>
            <person name="Yoshinaga Y."/>
            <person name="Zwiers L.-H."/>
            <person name="Turgeon B."/>
            <person name="Goodwin S."/>
            <person name="Spatafora J."/>
            <person name="Crous P."/>
            <person name="Grigoriev I."/>
        </authorList>
    </citation>
    <scope>NUCLEOTIDE SEQUENCE</scope>
    <source>
        <strain evidence="2">ATCC 36951</strain>
    </source>
</reference>
<dbReference type="InterPro" id="IPR029498">
    <property type="entry name" value="HeLo_dom"/>
</dbReference>
<dbReference type="GeneID" id="54570786"/>
<protein>
    <recommendedName>
        <fullName evidence="1">Prion-inhibition and propagation HeLo domain-containing protein</fullName>
    </recommendedName>
</protein>
<dbReference type="InterPro" id="IPR038305">
    <property type="entry name" value="HeLo_sf"/>
</dbReference>
<dbReference type="RefSeq" id="XP_033665416.1">
    <property type="nucleotide sequence ID" value="XM_033817514.1"/>
</dbReference>
<dbReference type="OrthoDB" id="1911848at2759"/>
<name>A0A6A6CBE9_ZASCE</name>
<keyword evidence="3" id="KW-1185">Reference proteome</keyword>
<dbReference type="SUPFAM" id="SSF56112">
    <property type="entry name" value="Protein kinase-like (PK-like)"/>
    <property type="match status" value="1"/>
</dbReference>
<dbReference type="Gene3D" id="1.10.510.10">
    <property type="entry name" value="Transferase(Phosphotransferase) domain 1"/>
    <property type="match status" value="1"/>
</dbReference>
<dbReference type="AlphaFoldDB" id="A0A6A6CBE9"/>
<dbReference type="PANTHER" id="PTHR37542:SF1">
    <property type="entry name" value="PRION-INHIBITION AND PROPAGATION HELO DOMAIN-CONTAINING PROTEIN"/>
    <property type="match status" value="1"/>
</dbReference>
<evidence type="ECO:0000259" key="1">
    <source>
        <dbReference type="Pfam" id="PF14479"/>
    </source>
</evidence>
<proteinExistence type="predicted"/>
<dbReference type="Proteomes" id="UP000799537">
    <property type="component" value="Unassembled WGS sequence"/>
</dbReference>
<dbReference type="Gene3D" id="1.20.120.1020">
    <property type="entry name" value="Prion-inhibition and propagation, HeLo domain"/>
    <property type="match status" value="1"/>
</dbReference>
<accession>A0A6A6CBE9</accession>
<organism evidence="2 3">
    <name type="scientific">Zasmidium cellare ATCC 36951</name>
    <dbReference type="NCBI Taxonomy" id="1080233"/>
    <lineage>
        <taxon>Eukaryota</taxon>
        <taxon>Fungi</taxon>
        <taxon>Dikarya</taxon>
        <taxon>Ascomycota</taxon>
        <taxon>Pezizomycotina</taxon>
        <taxon>Dothideomycetes</taxon>
        <taxon>Dothideomycetidae</taxon>
        <taxon>Mycosphaerellales</taxon>
        <taxon>Mycosphaerellaceae</taxon>
        <taxon>Zasmidium</taxon>
    </lineage>
</organism>
<sequence length="644" mass="72540">MDPASGIGLGCGVTSLAFDVFDHSVKLFKFFCSMVDMPKDYEGCRVRFVMEYNRLLAWGYTAGLIECPSGSHLAASLGTNAVELCSVVARIGALLDDFKELFARWNNDTMPSDKEMAVLIAEEIDVVAEVSTLASLYKSGMGERKGLKGRKGLKDRNIVKWMAKATDTAKDILSHPRRVRWVVMDGAAFEALLTDLHRLTERLRELMGDHEIRQIREVTAKTFREMVVVRNDLREIKTVLHAIVTAGQLSAGGWDSTCSEDENQTLRELLQLKRFKCISDEVSLQIKQNACLDVKDSLGGVITVSGCDAVTFEGSFSSHAAKTPTRHDPRRPRGTFVQNGKQHEVWIEWRMTDDSMPGSSEEKESWVRTWTLAQMLSEDKPKGLFAPPCMAFVDYRHLKNKVGWVFEMPHGSNENTILKTLHSMLGQKRYRPSMVQRFSLSWKVASSLLYLHTADWLHKGIHSGNVVFACEQDNVDFDSPILSGFEYSRPQSSGTTSRGTDPRWDIYRWPSIQSEAPKTTSSRKTYDIYSLGLMLLEIAHWKPLCDFVCLESWPLPTLQDCQIRGWLLGELKHEPFEENPLLALRDVAGDQYFEVTRRCLVAHGELGMRVGENAVDSDPIVGVELQNTFSELVVDKLQILSASI</sequence>
<dbReference type="InterPro" id="IPR011009">
    <property type="entry name" value="Kinase-like_dom_sf"/>
</dbReference>